<sequence>MSIDINVYANEISDDLIPTILAELNKFEMVCELHPEFSFATHGGFLPIRFRITSNTFESLANKDLVSGFELHVYDNDWDIDDCYSDEDREKLQAYRKVVNFNFTGASDSFELRFASLMSAIIANLTHGAITDEECNVLYDGAVIMETARNLVVDDSDLTEGELEYHEFEGWH</sequence>
<dbReference type="EMBL" id="JACGXN010000001">
    <property type="protein sequence ID" value="MBA8877790.1"/>
    <property type="molecule type" value="Genomic_DNA"/>
</dbReference>
<dbReference type="Proteomes" id="UP000549052">
    <property type="component" value="Unassembled WGS sequence"/>
</dbReference>
<proteinExistence type="predicted"/>
<evidence type="ECO:0000313" key="1">
    <source>
        <dbReference type="EMBL" id="MBA8877790.1"/>
    </source>
</evidence>
<dbReference type="RefSeq" id="WP_182548409.1">
    <property type="nucleotide sequence ID" value="NZ_JACGXN010000001.1"/>
</dbReference>
<keyword evidence="2" id="KW-1185">Reference proteome</keyword>
<dbReference type="AlphaFoldDB" id="A0A839EM82"/>
<evidence type="ECO:0000313" key="2">
    <source>
        <dbReference type="Proteomes" id="UP000549052"/>
    </source>
</evidence>
<gene>
    <name evidence="1" type="ORF">FHW16_001472</name>
</gene>
<reference evidence="1 2" key="1">
    <citation type="submission" date="2020-07" db="EMBL/GenBank/DDBJ databases">
        <title>Genomic Encyclopedia of Type Strains, Phase IV (KMG-V): Genome sequencing to study the core and pangenomes of soil and plant-associated prokaryotes.</title>
        <authorList>
            <person name="Whitman W."/>
        </authorList>
    </citation>
    <scope>NUCLEOTIDE SEQUENCE [LARGE SCALE GENOMIC DNA]</scope>
    <source>
        <strain evidence="1 2">AN3</strain>
    </source>
</reference>
<organism evidence="1 2">
    <name type="scientific">Phyllobacterium myrsinacearum</name>
    <dbReference type="NCBI Taxonomy" id="28101"/>
    <lineage>
        <taxon>Bacteria</taxon>
        <taxon>Pseudomonadati</taxon>
        <taxon>Pseudomonadota</taxon>
        <taxon>Alphaproteobacteria</taxon>
        <taxon>Hyphomicrobiales</taxon>
        <taxon>Phyllobacteriaceae</taxon>
        <taxon>Phyllobacterium</taxon>
    </lineage>
</organism>
<accession>A0A839EM82</accession>
<protein>
    <submittedName>
        <fullName evidence="1">Uncharacterized protein</fullName>
    </submittedName>
</protein>
<name>A0A839EM82_9HYPH</name>
<comment type="caution">
    <text evidence="1">The sequence shown here is derived from an EMBL/GenBank/DDBJ whole genome shotgun (WGS) entry which is preliminary data.</text>
</comment>